<organism evidence="2 3">
    <name type="scientific">Dovyalis caffra</name>
    <dbReference type="NCBI Taxonomy" id="77055"/>
    <lineage>
        <taxon>Eukaryota</taxon>
        <taxon>Viridiplantae</taxon>
        <taxon>Streptophyta</taxon>
        <taxon>Embryophyta</taxon>
        <taxon>Tracheophyta</taxon>
        <taxon>Spermatophyta</taxon>
        <taxon>Magnoliopsida</taxon>
        <taxon>eudicotyledons</taxon>
        <taxon>Gunneridae</taxon>
        <taxon>Pentapetalae</taxon>
        <taxon>rosids</taxon>
        <taxon>fabids</taxon>
        <taxon>Malpighiales</taxon>
        <taxon>Salicaceae</taxon>
        <taxon>Flacourtieae</taxon>
        <taxon>Dovyalis</taxon>
    </lineage>
</organism>
<proteinExistence type="predicted"/>
<keyword evidence="3" id="KW-1185">Reference proteome</keyword>
<feature type="compositionally biased region" description="Basic and acidic residues" evidence="1">
    <location>
        <begin position="123"/>
        <end position="133"/>
    </location>
</feature>
<comment type="caution">
    <text evidence="2">The sequence shown here is derived from an EMBL/GenBank/DDBJ whole genome shotgun (WGS) entry which is preliminary data.</text>
</comment>
<evidence type="ECO:0000256" key="1">
    <source>
        <dbReference type="SAM" id="MobiDB-lite"/>
    </source>
</evidence>
<dbReference type="Proteomes" id="UP001314170">
    <property type="component" value="Unassembled WGS sequence"/>
</dbReference>
<sequence length="133" mass="15039">MASSVKTVEQNGLEHELDGRGLFARRKRFDEWGSVEGIERAQHIYDEITTSVITTRSSHRNSFLWWAEAVPLPALVRVVVNRTSILARTQSSKLRMGANPNSERVPPEPNCQDKTWNGGPKQECMRADLPPKL</sequence>
<protein>
    <submittedName>
        <fullName evidence="2">Uncharacterized protein</fullName>
    </submittedName>
</protein>
<gene>
    <name evidence="2" type="ORF">DCAF_LOCUS9910</name>
</gene>
<reference evidence="2 3" key="1">
    <citation type="submission" date="2024-01" db="EMBL/GenBank/DDBJ databases">
        <authorList>
            <person name="Waweru B."/>
        </authorList>
    </citation>
    <scope>NUCLEOTIDE SEQUENCE [LARGE SCALE GENOMIC DNA]</scope>
</reference>
<dbReference type="EMBL" id="CAWUPB010000950">
    <property type="protein sequence ID" value="CAK7334419.1"/>
    <property type="molecule type" value="Genomic_DNA"/>
</dbReference>
<accession>A0AAV1RGM5</accession>
<name>A0AAV1RGM5_9ROSI</name>
<dbReference type="AlphaFoldDB" id="A0AAV1RGM5"/>
<evidence type="ECO:0000313" key="3">
    <source>
        <dbReference type="Proteomes" id="UP001314170"/>
    </source>
</evidence>
<evidence type="ECO:0000313" key="2">
    <source>
        <dbReference type="EMBL" id="CAK7334419.1"/>
    </source>
</evidence>
<feature type="region of interest" description="Disordered" evidence="1">
    <location>
        <begin position="91"/>
        <end position="133"/>
    </location>
</feature>